<dbReference type="AlphaFoldDB" id="A0A9E2KPU2"/>
<accession>A0A9E2KPU2</accession>
<evidence type="ECO:0000256" key="1">
    <source>
        <dbReference type="ARBA" id="ARBA00010634"/>
    </source>
</evidence>
<dbReference type="GO" id="GO:0016020">
    <property type="term" value="C:membrane"/>
    <property type="evidence" value="ECO:0007669"/>
    <property type="project" value="InterPro"/>
</dbReference>
<feature type="chain" id="PRO_5038506762" evidence="3">
    <location>
        <begin position="22"/>
        <end position="270"/>
    </location>
</feature>
<comment type="caution">
    <text evidence="4">The sequence shown here is derived from an EMBL/GenBank/DDBJ whole genome shotgun (WGS) entry which is preliminary data.</text>
</comment>
<feature type="signal peptide" evidence="3">
    <location>
        <begin position="1"/>
        <end position="21"/>
    </location>
</feature>
<organism evidence="4 5">
    <name type="scientific">Candidatus Anaerobiospirillum merdipullorum</name>
    <dbReference type="NCBI Taxonomy" id="2838450"/>
    <lineage>
        <taxon>Bacteria</taxon>
        <taxon>Pseudomonadati</taxon>
        <taxon>Pseudomonadota</taxon>
        <taxon>Gammaproteobacteria</taxon>
        <taxon>Aeromonadales</taxon>
        <taxon>Succinivibrionaceae</taxon>
        <taxon>Anaerobiospirillum</taxon>
    </lineage>
</organism>
<dbReference type="GO" id="GO:0120010">
    <property type="term" value="P:intermembrane phospholipid transfer"/>
    <property type="evidence" value="ECO:0007669"/>
    <property type="project" value="TreeGrafter"/>
</dbReference>
<dbReference type="PRINTS" id="PR01805">
    <property type="entry name" value="VACJLIPOPROT"/>
</dbReference>
<dbReference type="PANTHER" id="PTHR30035:SF3">
    <property type="entry name" value="INTERMEMBRANE PHOSPHOLIPID TRANSPORT SYSTEM LIPOPROTEIN MLAA"/>
    <property type="match status" value="1"/>
</dbReference>
<reference evidence="4" key="2">
    <citation type="submission" date="2021-04" db="EMBL/GenBank/DDBJ databases">
        <authorList>
            <person name="Gilroy R."/>
        </authorList>
    </citation>
    <scope>NUCLEOTIDE SEQUENCE</scope>
    <source>
        <strain evidence="4">687</strain>
    </source>
</reference>
<comment type="similarity">
    <text evidence="1">Belongs to the MlaA family.</text>
</comment>
<dbReference type="EMBL" id="JAHLFG010000086">
    <property type="protein sequence ID" value="MBU3827386.1"/>
    <property type="molecule type" value="Genomic_DNA"/>
</dbReference>
<evidence type="ECO:0000256" key="3">
    <source>
        <dbReference type="SAM" id="SignalP"/>
    </source>
</evidence>
<proteinExistence type="inferred from homology"/>
<dbReference type="InterPro" id="IPR007428">
    <property type="entry name" value="MlaA"/>
</dbReference>
<dbReference type="PANTHER" id="PTHR30035">
    <property type="entry name" value="LIPOPROTEIN VACJ-RELATED"/>
    <property type="match status" value="1"/>
</dbReference>
<gene>
    <name evidence="4" type="ORF">IAA31_07880</name>
</gene>
<protein>
    <submittedName>
        <fullName evidence="4">VacJ family lipoprotein</fullName>
    </submittedName>
</protein>
<keyword evidence="4" id="KW-0449">Lipoprotein</keyword>
<keyword evidence="2 3" id="KW-0732">Signal</keyword>
<evidence type="ECO:0000313" key="4">
    <source>
        <dbReference type="EMBL" id="MBU3827386.1"/>
    </source>
</evidence>
<dbReference type="Proteomes" id="UP000824150">
    <property type="component" value="Unassembled WGS sequence"/>
</dbReference>
<evidence type="ECO:0000256" key="2">
    <source>
        <dbReference type="ARBA" id="ARBA00022729"/>
    </source>
</evidence>
<sequence length="270" mass="29483">MRGAIICGALAAVLFAGSAWAQHGSINPMSPRQLSRASYMQEYSYGYSILPGSAVDTLGTPNRVVGWTLNYEIFDRYLLRPVAHVYASLPQPVQTGIGNFNYNLTEVNNVVNNLLIGEPGSSAISLGRFVINTTIGILGFIDVASMMGLEPQTMEMQTVLGKAGMEQGPYVMVPIYGPTTGREVQGDVIDDMPLWWVPWYVNVGLWALDGIHSRAQLIDQEGVIDNALDPYGQTRDIFLMYSEGKVNPDAAAQAPQEETIDESFLDEIDG</sequence>
<evidence type="ECO:0000313" key="5">
    <source>
        <dbReference type="Proteomes" id="UP000824150"/>
    </source>
</evidence>
<dbReference type="Pfam" id="PF04333">
    <property type="entry name" value="MlaA"/>
    <property type="match status" value="1"/>
</dbReference>
<name>A0A9E2KPU2_9GAMM</name>
<reference evidence="4" key="1">
    <citation type="journal article" date="2021" name="PeerJ">
        <title>Extensive microbial diversity within the chicken gut microbiome revealed by metagenomics and culture.</title>
        <authorList>
            <person name="Gilroy R."/>
            <person name="Ravi A."/>
            <person name="Getino M."/>
            <person name="Pursley I."/>
            <person name="Horton D.L."/>
            <person name="Alikhan N.F."/>
            <person name="Baker D."/>
            <person name="Gharbi K."/>
            <person name="Hall N."/>
            <person name="Watson M."/>
            <person name="Adriaenssens E.M."/>
            <person name="Foster-Nyarko E."/>
            <person name="Jarju S."/>
            <person name="Secka A."/>
            <person name="Antonio M."/>
            <person name="Oren A."/>
            <person name="Chaudhuri R.R."/>
            <person name="La Ragione R."/>
            <person name="Hildebrand F."/>
            <person name="Pallen M.J."/>
        </authorList>
    </citation>
    <scope>NUCLEOTIDE SEQUENCE</scope>
    <source>
        <strain evidence="4">687</strain>
    </source>
</reference>